<feature type="transmembrane region" description="Helical" evidence="1">
    <location>
        <begin position="200"/>
        <end position="218"/>
    </location>
</feature>
<keyword evidence="4" id="KW-1185">Reference proteome</keyword>
<evidence type="ECO:0000313" key="3">
    <source>
        <dbReference type="EMBL" id="MEY8018225.1"/>
    </source>
</evidence>
<feature type="transmembrane region" description="Helical" evidence="1">
    <location>
        <begin position="171"/>
        <end position="193"/>
    </location>
</feature>
<organism evidence="3 4">
    <name type="scientific">Mycobacterium servetii</name>
    <dbReference type="NCBI Taxonomy" id="3237418"/>
    <lineage>
        <taxon>Bacteria</taxon>
        <taxon>Bacillati</taxon>
        <taxon>Actinomycetota</taxon>
        <taxon>Actinomycetes</taxon>
        <taxon>Mycobacteriales</taxon>
        <taxon>Mycobacteriaceae</taxon>
        <taxon>Mycobacterium</taxon>
    </lineage>
</organism>
<reference evidence="3 4" key="1">
    <citation type="submission" date="2024-08" db="EMBL/GenBank/DDBJ databases">
        <title>Mycobacterium servetensis sp. nov., a novel rapid-growing mycobacterial species recovered from a human patient in Zaragoza, Spain.</title>
        <authorList>
            <person name="Tristancho-Baro A.I."/>
            <person name="Buenestado-Serrano S."/>
            <person name="Garcia De Viedma D."/>
            <person name="Milagro-Beamonte A."/>
            <person name="Burillo N."/>
            <person name="Sanz S."/>
            <person name="Lopez-Calleja A.I."/>
            <person name="Penas-Utrilla D."/>
            <person name="Guardingo M."/>
            <person name="Garcia M.J."/>
            <person name="Vinuelas-Bayon J."/>
        </authorList>
    </citation>
    <scope>NUCLEOTIDE SEQUENCE [LARGE SCALE GENOMIC DNA]</scope>
    <source>
        <strain evidence="4">HUMS_12744610</strain>
    </source>
</reference>
<dbReference type="Proteomes" id="UP001564760">
    <property type="component" value="Unassembled WGS sequence"/>
</dbReference>
<protein>
    <submittedName>
        <fullName evidence="3">Uncharacterized protein</fullName>
    </submittedName>
</protein>
<feature type="signal peptide" evidence="2">
    <location>
        <begin position="1"/>
        <end position="26"/>
    </location>
</feature>
<accession>A0ABV4CAB7</accession>
<keyword evidence="1" id="KW-0812">Transmembrane</keyword>
<evidence type="ECO:0000256" key="1">
    <source>
        <dbReference type="SAM" id="Phobius"/>
    </source>
</evidence>
<keyword evidence="2" id="KW-0732">Signal</keyword>
<evidence type="ECO:0000256" key="2">
    <source>
        <dbReference type="SAM" id="SignalP"/>
    </source>
</evidence>
<dbReference type="RefSeq" id="WP_369740858.1">
    <property type="nucleotide sequence ID" value="NZ_JBGEDP010000001.1"/>
</dbReference>
<comment type="caution">
    <text evidence="3">The sequence shown here is derived from an EMBL/GenBank/DDBJ whole genome shotgun (WGS) entry which is preliminary data.</text>
</comment>
<keyword evidence="1" id="KW-1133">Transmembrane helix</keyword>
<dbReference type="EMBL" id="JBGEDP010000001">
    <property type="protein sequence ID" value="MEY8018225.1"/>
    <property type="molecule type" value="Genomic_DNA"/>
</dbReference>
<feature type="chain" id="PRO_5045415140" evidence="2">
    <location>
        <begin position="27"/>
        <end position="284"/>
    </location>
</feature>
<evidence type="ECO:0000313" key="4">
    <source>
        <dbReference type="Proteomes" id="UP001564760"/>
    </source>
</evidence>
<proteinExistence type="predicted"/>
<feature type="transmembrane region" description="Helical" evidence="1">
    <location>
        <begin position="260"/>
        <end position="280"/>
    </location>
</feature>
<gene>
    <name evidence="3" type="ORF">AB8998_26300</name>
</gene>
<keyword evidence="1" id="KW-0472">Membrane</keyword>
<name>A0ABV4CAB7_9MYCO</name>
<sequence>MRFAVTALLWLATTVALGVAVPAAWAQVHVVDERGFAALAHKAAADPRLQSAMADELATRTIALIAARGGGRYRVDGPRVHAAAAAFTAGPAFPPLFAQANRAAHAWAFTDPRFGRAGTAWAVDVSPMLRDGALAQLLADYRVTVPADLTVALTQAGPPLRQGQLSRLSTWGPWLSIGAAALAVVCALLTLAAARRRGKALTSLGVSALLVGAAGWAGTEVAGRRVDGALRRGGGDIRRVAEAMVAYAEAGVRLWLDVTLLAGVALVVLGVLVAMAGSLVRKGG</sequence>